<dbReference type="GeneID" id="110304551"/>
<name>A0A6P5QL61_MUSCR</name>
<dbReference type="GO" id="GO:0005654">
    <property type="term" value="C:nucleoplasm"/>
    <property type="evidence" value="ECO:0007669"/>
    <property type="project" value="TreeGrafter"/>
</dbReference>
<dbReference type="RefSeq" id="XP_021031607.1">
    <property type="nucleotide sequence ID" value="XM_021175948.1"/>
</dbReference>
<feature type="signal peptide" evidence="3">
    <location>
        <begin position="1"/>
        <end position="22"/>
    </location>
</feature>
<accession>A0A6P5QL61</accession>
<dbReference type="AlphaFoldDB" id="A0A6P5QL61"/>
<dbReference type="KEGG" id="mcal:110304551"/>
<protein>
    <submittedName>
        <fullName evidence="5">Transmembrane protein 92-like</fullName>
    </submittedName>
</protein>
<sequence>MLNTWVWGTLTLTFGLLSSLQGVSVNETANICDILSCPEGFTCCDNECCPERKVWDSANDPFRILSIIMCAILPVMFICALVSCIYSKCRDLQHDVRTSDHQAPPEPPSIAPLESIRVTSFDPPPRYSQLGFPFLLRVVLKPTHTKPPPLYSPRPEGPAGQIRGTL</sequence>
<feature type="compositionally biased region" description="Pro residues" evidence="1">
    <location>
        <begin position="146"/>
        <end position="156"/>
    </location>
</feature>
<reference evidence="5" key="1">
    <citation type="submission" date="2025-08" db="UniProtKB">
        <authorList>
            <consortium name="RefSeq"/>
        </authorList>
    </citation>
    <scope>IDENTIFICATION</scope>
</reference>
<organism evidence="4 5">
    <name type="scientific">Mus caroli</name>
    <name type="common">Ryukyu mouse</name>
    <name type="synonym">Ricefield mouse</name>
    <dbReference type="NCBI Taxonomy" id="10089"/>
    <lineage>
        <taxon>Eukaryota</taxon>
        <taxon>Metazoa</taxon>
        <taxon>Chordata</taxon>
        <taxon>Craniata</taxon>
        <taxon>Vertebrata</taxon>
        <taxon>Euteleostomi</taxon>
        <taxon>Mammalia</taxon>
        <taxon>Eutheria</taxon>
        <taxon>Euarchontoglires</taxon>
        <taxon>Glires</taxon>
        <taxon>Rodentia</taxon>
        <taxon>Myomorpha</taxon>
        <taxon>Muroidea</taxon>
        <taxon>Muridae</taxon>
        <taxon>Murinae</taxon>
        <taxon>Mus</taxon>
        <taxon>Mus</taxon>
    </lineage>
</organism>
<dbReference type="PANTHER" id="PTHR31359:SF31">
    <property type="entry name" value="TRANSMEMBRANE PROTEIN 92"/>
    <property type="match status" value="1"/>
</dbReference>
<feature type="region of interest" description="Disordered" evidence="1">
    <location>
        <begin position="146"/>
        <end position="166"/>
    </location>
</feature>
<keyword evidence="2" id="KW-0812">Transmembrane</keyword>
<keyword evidence="4" id="KW-1185">Reference proteome</keyword>
<dbReference type="Proteomes" id="UP000515126">
    <property type="component" value="Chromosome 11"/>
</dbReference>
<dbReference type="PANTHER" id="PTHR31359">
    <property type="entry name" value="TRANSMEMBRANE PROTEIN 92"/>
    <property type="match status" value="1"/>
</dbReference>
<proteinExistence type="predicted"/>
<evidence type="ECO:0000313" key="4">
    <source>
        <dbReference type="Proteomes" id="UP000515126"/>
    </source>
</evidence>
<gene>
    <name evidence="5" type="primary">LOC110304551</name>
</gene>
<feature type="transmembrane region" description="Helical" evidence="2">
    <location>
        <begin position="64"/>
        <end position="87"/>
    </location>
</feature>
<keyword evidence="3" id="KW-0732">Signal</keyword>
<evidence type="ECO:0000256" key="2">
    <source>
        <dbReference type="SAM" id="Phobius"/>
    </source>
</evidence>
<evidence type="ECO:0000256" key="1">
    <source>
        <dbReference type="SAM" id="MobiDB-lite"/>
    </source>
</evidence>
<evidence type="ECO:0000256" key="3">
    <source>
        <dbReference type="SAM" id="SignalP"/>
    </source>
</evidence>
<keyword evidence="2" id="KW-1133">Transmembrane helix</keyword>
<feature type="chain" id="PRO_5027694521" evidence="3">
    <location>
        <begin position="23"/>
        <end position="166"/>
    </location>
</feature>
<evidence type="ECO:0000313" key="5">
    <source>
        <dbReference type="RefSeq" id="XP_021031607.1"/>
    </source>
</evidence>
<keyword evidence="2" id="KW-0472">Membrane</keyword>